<comment type="caution">
    <text evidence="1">The sequence shown here is derived from an EMBL/GenBank/DDBJ whole genome shotgun (WGS) entry which is preliminary data.</text>
</comment>
<evidence type="ECO:0000313" key="1">
    <source>
        <dbReference type="EMBL" id="GIZ04956.1"/>
    </source>
</evidence>
<accession>A0AAV4YFZ7</accession>
<dbReference type="EMBL" id="BPLR01019172">
    <property type="protein sequence ID" value="GIZ04956.1"/>
    <property type="molecule type" value="Genomic_DNA"/>
</dbReference>
<gene>
    <name evidence="1" type="ORF">CEXT_803721</name>
</gene>
<reference evidence="1 2" key="1">
    <citation type="submission" date="2021-06" db="EMBL/GenBank/DDBJ databases">
        <title>Caerostris extrusa draft genome.</title>
        <authorList>
            <person name="Kono N."/>
            <person name="Arakawa K."/>
        </authorList>
    </citation>
    <scope>NUCLEOTIDE SEQUENCE [LARGE SCALE GENOMIC DNA]</scope>
</reference>
<sequence>MKSYWKVKTLLFSPPPSPPPFQPEWNRFVLLTHRAKRFLSTVGLAPSDDREYSLSSFSAAPPSNKATGECAKQSSHFTSFASISDDFV</sequence>
<name>A0AAV4YFZ7_CAEEX</name>
<organism evidence="1 2">
    <name type="scientific">Caerostris extrusa</name>
    <name type="common">Bark spider</name>
    <name type="synonym">Caerostris bankana</name>
    <dbReference type="NCBI Taxonomy" id="172846"/>
    <lineage>
        <taxon>Eukaryota</taxon>
        <taxon>Metazoa</taxon>
        <taxon>Ecdysozoa</taxon>
        <taxon>Arthropoda</taxon>
        <taxon>Chelicerata</taxon>
        <taxon>Arachnida</taxon>
        <taxon>Araneae</taxon>
        <taxon>Araneomorphae</taxon>
        <taxon>Entelegynae</taxon>
        <taxon>Araneoidea</taxon>
        <taxon>Araneidae</taxon>
        <taxon>Caerostris</taxon>
    </lineage>
</organism>
<dbReference type="AlphaFoldDB" id="A0AAV4YFZ7"/>
<keyword evidence="2" id="KW-1185">Reference proteome</keyword>
<dbReference type="Proteomes" id="UP001054945">
    <property type="component" value="Unassembled WGS sequence"/>
</dbReference>
<evidence type="ECO:0000313" key="2">
    <source>
        <dbReference type="Proteomes" id="UP001054945"/>
    </source>
</evidence>
<protein>
    <submittedName>
        <fullName evidence="1">Uncharacterized protein</fullName>
    </submittedName>
</protein>
<proteinExistence type="predicted"/>